<dbReference type="Proteomes" id="UP001055811">
    <property type="component" value="Linkage Group LG05"/>
</dbReference>
<keyword evidence="2" id="KW-1185">Reference proteome</keyword>
<protein>
    <submittedName>
        <fullName evidence="1">Uncharacterized protein</fullName>
    </submittedName>
</protein>
<reference evidence="1 2" key="2">
    <citation type="journal article" date="2022" name="Mol. Ecol. Resour.">
        <title>The genomes of chicory, endive, great burdock and yacon provide insights into Asteraceae paleo-polyploidization history and plant inulin production.</title>
        <authorList>
            <person name="Fan W."/>
            <person name="Wang S."/>
            <person name="Wang H."/>
            <person name="Wang A."/>
            <person name="Jiang F."/>
            <person name="Liu H."/>
            <person name="Zhao H."/>
            <person name="Xu D."/>
            <person name="Zhang Y."/>
        </authorList>
    </citation>
    <scope>NUCLEOTIDE SEQUENCE [LARGE SCALE GENOMIC DNA]</scope>
    <source>
        <strain evidence="2">cv. Punajuju</strain>
        <tissue evidence="1">Leaves</tissue>
    </source>
</reference>
<evidence type="ECO:0000313" key="2">
    <source>
        <dbReference type="Proteomes" id="UP001055811"/>
    </source>
</evidence>
<dbReference type="EMBL" id="CM042013">
    <property type="protein sequence ID" value="KAI3737077.1"/>
    <property type="molecule type" value="Genomic_DNA"/>
</dbReference>
<name>A0ACB9CRY6_CICIN</name>
<reference evidence="2" key="1">
    <citation type="journal article" date="2022" name="Mol. Ecol. Resour.">
        <title>The genomes of chicory, endive, great burdock and yacon provide insights into Asteraceae palaeo-polyploidization history and plant inulin production.</title>
        <authorList>
            <person name="Fan W."/>
            <person name="Wang S."/>
            <person name="Wang H."/>
            <person name="Wang A."/>
            <person name="Jiang F."/>
            <person name="Liu H."/>
            <person name="Zhao H."/>
            <person name="Xu D."/>
            <person name="Zhang Y."/>
        </authorList>
    </citation>
    <scope>NUCLEOTIDE SEQUENCE [LARGE SCALE GENOMIC DNA]</scope>
    <source>
        <strain evidence="2">cv. Punajuju</strain>
    </source>
</reference>
<evidence type="ECO:0000313" key="1">
    <source>
        <dbReference type="EMBL" id="KAI3737077.1"/>
    </source>
</evidence>
<sequence length="68" mass="7622">MMAHKKLSVTPSPFFSHCKILVKILCIYTNTNQIASTRLQKHGTVPSSLSGLFNRIKLNSARKKHTVV</sequence>
<proteinExistence type="predicted"/>
<organism evidence="1 2">
    <name type="scientific">Cichorium intybus</name>
    <name type="common">Chicory</name>
    <dbReference type="NCBI Taxonomy" id="13427"/>
    <lineage>
        <taxon>Eukaryota</taxon>
        <taxon>Viridiplantae</taxon>
        <taxon>Streptophyta</taxon>
        <taxon>Embryophyta</taxon>
        <taxon>Tracheophyta</taxon>
        <taxon>Spermatophyta</taxon>
        <taxon>Magnoliopsida</taxon>
        <taxon>eudicotyledons</taxon>
        <taxon>Gunneridae</taxon>
        <taxon>Pentapetalae</taxon>
        <taxon>asterids</taxon>
        <taxon>campanulids</taxon>
        <taxon>Asterales</taxon>
        <taxon>Asteraceae</taxon>
        <taxon>Cichorioideae</taxon>
        <taxon>Cichorieae</taxon>
        <taxon>Cichoriinae</taxon>
        <taxon>Cichorium</taxon>
    </lineage>
</organism>
<comment type="caution">
    <text evidence="1">The sequence shown here is derived from an EMBL/GenBank/DDBJ whole genome shotgun (WGS) entry which is preliminary data.</text>
</comment>
<accession>A0ACB9CRY6</accession>
<gene>
    <name evidence="1" type="ORF">L2E82_27072</name>
</gene>